<sequence>MTGQRAGSSGEDPGWWESLPPQGDGYRQDAPQRDDAPAPHIPRHRSADHDTPARMPARTPARTPARGRTDAQARGSAGAGAPAAAGGRAEARRAAQGGGRAAQGGGRAAAAAGRRKPRRTRRIVVWSLVGTSLAVVGTGGFLYWRLNANLSSWDSAGVSESRPPEAQADANGNKPMNILLIGSDSRDGANKDLGGGDEGGARSDTTILLHVYADHKHAVGVSFPRDALVNVPKCMLPNKSWTKDQPNVMFNSAFSVGNFKDGNPACTQNTVEKLTDLRVDHTIVVNFEGFAAMTKAVGGVEVCLPNDIYERDINPNLPRKGKLMYPKGVQKVEGQAALDYVRLRHGIGDGSDVGRMQRQQAFLSSLIKQVKSNGMSPTSLFPLADAATKSLTVDEDLDSVQKLTDLAMTLKNIDLHDIKFLTTPWHYQGERIGLNHPEVDQLWASLKADRTLDGQDASAGSAAPSPDPAAPTATPAPPADGTGVKVAVYNGTTTGGLGTKAAATLKAANYTVTSTGNAPSQNHATTLVQYGSAGQKAHAEAVAALFPGSTVEAGGGAGVTLVLGKDYAATAPAAGTATTTDPGPVASKVAEDARSADDDACSNLTYG</sequence>
<dbReference type="InterPro" id="IPR004474">
    <property type="entry name" value="LytR_CpsA_psr"/>
</dbReference>
<evidence type="ECO:0000256" key="3">
    <source>
        <dbReference type="SAM" id="Phobius"/>
    </source>
</evidence>
<comment type="caution">
    <text evidence="6">The sequence shown here is derived from an EMBL/GenBank/DDBJ whole genome shotgun (WGS) entry which is preliminary data.</text>
</comment>
<dbReference type="Pfam" id="PF03816">
    <property type="entry name" value="LytR_cpsA_psr"/>
    <property type="match status" value="1"/>
</dbReference>
<dbReference type="Gene3D" id="3.40.630.190">
    <property type="entry name" value="LCP protein"/>
    <property type="match status" value="1"/>
</dbReference>
<dbReference type="RefSeq" id="WP_123817785.1">
    <property type="nucleotide sequence ID" value="NZ_RKQG01000001.1"/>
</dbReference>
<evidence type="ECO:0000313" key="6">
    <source>
        <dbReference type="EMBL" id="RPE33461.1"/>
    </source>
</evidence>
<dbReference type="PANTHER" id="PTHR33392">
    <property type="entry name" value="POLYISOPRENYL-TEICHOIC ACID--PEPTIDOGLYCAN TEICHOIC ACID TRANSFERASE TAGU"/>
    <property type="match status" value="1"/>
</dbReference>
<protein>
    <submittedName>
        <fullName evidence="6">LytR family transcriptional attenuator</fullName>
    </submittedName>
</protein>
<dbReference type="AlphaFoldDB" id="A0A3N4RRD9"/>
<feature type="compositionally biased region" description="Basic and acidic residues" evidence="2">
    <location>
        <begin position="26"/>
        <end position="37"/>
    </location>
</feature>
<feature type="transmembrane region" description="Helical" evidence="3">
    <location>
        <begin position="123"/>
        <end position="144"/>
    </location>
</feature>
<dbReference type="InterPro" id="IPR027381">
    <property type="entry name" value="LytR/CpsA/Psr_C"/>
</dbReference>
<feature type="region of interest" description="Disordered" evidence="2">
    <location>
        <begin position="1"/>
        <end position="117"/>
    </location>
</feature>
<dbReference type="Proteomes" id="UP000266906">
    <property type="component" value="Unassembled WGS sequence"/>
</dbReference>
<feature type="compositionally biased region" description="Low complexity" evidence="2">
    <location>
        <begin position="573"/>
        <end position="586"/>
    </location>
</feature>
<evidence type="ECO:0000313" key="7">
    <source>
        <dbReference type="Proteomes" id="UP000266906"/>
    </source>
</evidence>
<accession>A0A3N4RRD9</accession>
<evidence type="ECO:0000256" key="1">
    <source>
        <dbReference type="ARBA" id="ARBA00006068"/>
    </source>
</evidence>
<feature type="domain" description="Cell envelope-related transcriptional attenuator" evidence="4">
    <location>
        <begin position="202"/>
        <end position="371"/>
    </location>
</feature>
<dbReference type="NCBIfam" id="TIGR00350">
    <property type="entry name" value="lytR_cpsA_psr"/>
    <property type="match status" value="1"/>
</dbReference>
<feature type="domain" description="LytR/CpsA/Psr regulator C-terminal" evidence="5">
    <location>
        <begin position="484"/>
        <end position="567"/>
    </location>
</feature>
<comment type="similarity">
    <text evidence="1">Belongs to the LytR/CpsA/Psr (LCP) family.</text>
</comment>
<reference evidence="6 7" key="1">
    <citation type="submission" date="2018-11" db="EMBL/GenBank/DDBJ databases">
        <title>Sequencing the genomes of 1000 actinobacteria strains.</title>
        <authorList>
            <person name="Klenk H.-P."/>
        </authorList>
    </citation>
    <scope>NUCLEOTIDE SEQUENCE [LARGE SCALE GENOMIC DNA]</scope>
    <source>
        <strain evidence="6 7">DSM 44781</strain>
    </source>
</reference>
<feature type="compositionally biased region" description="Pro residues" evidence="2">
    <location>
        <begin position="465"/>
        <end position="478"/>
    </location>
</feature>
<keyword evidence="3" id="KW-0812">Transmembrane</keyword>
<feature type="compositionally biased region" description="Gly residues" evidence="2">
    <location>
        <begin position="96"/>
        <end position="107"/>
    </location>
</feature>
<dbReference type="Pfam" id="PF13399">
    <property type="entry name" value="LytR_C"/>
    <property type="match status" value="1"/>
</dbReference>
<organism evidence="6 7">
    <name type="scientific">Kitasatospora cineracea</name>
    <dbReference type="NCBI Taxonomy" id="88074"/>
    <lineage>
        <taxon>Bacteria</taxon>
        <taxon>Bacillati</taxon>
        <taxon>Actinomycetota</taxon>
        <taxon>Actinomycetes</taxon>
        <taxon>Kitasatosporales</taxon>
        <taxon>Streptomycetaceae</taxon>
        <taxon>Kitasatospora</taxon>
    </lineage>
</organism>
<proteinExistence type="inferred from homology"/>
<dbReference type="Gene3D" id="3.30.70.2390">
    <property type="match status" value="1"/>
</dbReference>
<dbReference type="PANTHER" id="PTHR33392:SF6">
    <property type="entry name" value="POLYISOPRENYL-TEICHOIC ACID--PEPTIDOGLYCAN TEICHOIC ACID TRANSFERASE TAGU"/>
    <property type="match status" value="1"/>
</dbReference>
<evidence type="ECO:0000259" key="4">
    <source>
        <dbReference type="Pfam" id="PF03816"/>
    </source>
</evidence>
<feature type="region of interest" description="Disordered" evidence="2">
    <location>
        <begin position="453"/>
        <end position="481"/>
    </location>
</feature>
<keyword evidence="3" id="KW-1133">Transmembrane helix</keyword>
<feature type="region of interest" description="Disordered" evidence="2">
    <location>
        <begin position="573"/>
        <end position="607"/>
    </location>
</feature>
<evidence type="ECO:0000259" key="5">
    <source>
        <dbReference type="Pfam" id="PF13399"/>
    </source>
</evidence>
<keyword evidence="3" id="KW-0472">Membrane</keyword>
<evidence type="ECO:0000256" key="2">
    <source>
        <dbReference type="SAM" id="MobiDB-lite"/>
    </source>
</evidence>
<name>A0A3N4RRD9_9ACTN</name>
<feature type="compositionally biased region" description="Low complexity" evidence="2">
    <location>
        <begin position="53"/>
        <end position="88"/>
    </location>
</feature>
<keyword evidence="7" id="KW-1185">Reference proteome</keyword>
<gene>
    <name evidence="6" type="ORF">EDD38_1751</name>
</gene>
<dbReference type="EMBL" id="RKQG01000001">
    <property type="protein sequence ID" value="RPE33461.1"/>
    <property type="molecule type" value="Genomic_DNA"/>
</dbReference>
<dbReference type="InterPro" id="IPR050922">
    <property type="entry name" value="LytR/CpsA/Psr_CW_biosynth"/>
</dbReference>